<name>A0A0A9HJG0_ARUDO</name>
<reference evidence="1" key="2">
    <citation type="journal article" date="2015" name="Data Brief">
        <title>Shoot transcriptome of the giant reed, Arundo donax.</title>
        <authorList>
            <person name="Barrero R.A."/>
            <person name="Guerrero F.D."/>
            <person name="Moolhuijzen P."/>
            <person name="Goolsby J.A."/>
            <person name="Tidwell J."/>
            <person name="Bellgard S.E."/>
            <person name="Bellgard M.I."/>
        </authorList>
    </citation>
    <scope>NUCLEOTIDE SEQUENCE</scope>
    <source>
        <tissue evidence="1">Shoot tissue taken approximately 20 cm above the soil surface</tissue>
    </source>
</reference>
<organism evidence="1">
    <name type="scientific">Arundo donax</name>
    <name type="common">Giant reed</name>
    <name type="synonym">Donax arundinaceus</name>
    <dbReference type="NCBI Taxonomy" id="35708"/>
    <lineage>
        <taxon>Eukaryota</taxon>
        <taxon>Viridiplantae</taxon>
        <taxon>Streptophyta</taxon>
        <taxon>Embryophyta</taxon>
        <taxon>Tracheophyta</taxon>
        <taxon>Spermatophyta</taxon>
        <taxon>Magnoliopsida</taxon>
        <taxon>Liliopsida</taxon>
        <taxon>Poales</taxon>
        <taxon>Poaceae</taxon>
        <taxon>PACMAD clade</taxon>
        <taxon>Arundinoideae</taxon>
        <taxon>Arundineae</taxon>
        <taxon>Arundo</taxon>
    </lineage>
</organism>
<proteinExistence type="predicted"/>
<dbReference type="EMBL" id="GBRH01161937">
    <property type="protein sequence ID" value="JAE35959.1"/>
    <property type="molecule type" value="Transcribed_RNA"/>
</dbReference>
<sequence length="15" mass="1477">MRGSGGRICGGGRGR</sequence>
<accession>A0A0A9HJG0</accession>
<reference evidence="1" key="1">
    <citation type="submission" date="2014-09" db="EMBL/GenBank/DDBJ databases">
        <authorList>
            <person name="Magalhaes I.L.F."/>
            <person name="Oliveira U."/>
            <person name="Santos F.R."/>
            <person name="Vidigal T.H.D.A."/>
            <person name="Brescovit A.D."/>
            <person name="Santos A.J."/>
        </authorList>
    </citation>
    <scope>NUCLEOTIDE SEQUENCE</scope>
    <source>
        <tissue evidence="1">Shoot tissue taken approximately 20 cm above the soil surface</tissue>
    </source>
</reference>
<evidence type="ECO:0000313" key="1">
    <source>
        <dbReference type="EMBL" id="JAE35959.1"/>
    </source>
</evidence>
<protein>
    <submittedName>
        <fullName evidence="1">Uncharacterized protein</fullName>
    </submittedName>
</protein>